<dbReference type="RefSeq" id="WP_146918274.1">
    <property type="nucleotide sequence ID" value="NZ_VORW01000008.1"/>
</dbReference>
<feature type="domain" description="Cyclic nucleotide-binding" evidence="4">
    <location>
        <begin position="20"/>
        <end position="140"/>
    </location>
</feature>
<dbReference type="Gene3D" id="2.60.120.10">
    <property type="entry name" value="Jelly Rolls"/>
    <property type="match status" value="1"/>
</dbReference>
<dbReference type="SMART" id="SM00419">
    <property type="entry name" value="HTH_CRP"/>
    <property type="match status" value="1"/>
</dbReference>
<evidence type="ECO:0000256" key="3">
    <source>
        <dbReference type="ARBA" id="ARBA00023163"/>
    </source>
</evidence>
<dbReference type="InterPro" id="IPR014710">
    <property type="entry name" value="RmlC-like_jellyroll"/>
</dbReference>
<dbReference type="Pfam" id="PF13545">
    <property type="entry name" value="HTH_Crp_2"/>
    <property type="match status" value="1"/>
</dbReference>
<dbReference type="EMBL" id="VORW01000008">
    <property type="protein sequence ID" value="TXE10254.1"/>
    <property type="molecule type" value="Genomic_DNA"/>
</dbReference>
<reference evidence="6 7" key="1">
    <citation type="submission" date="2019-08" db="EMBL/GenBank/DDBJ databases">
        <title>Genomes sequence of Algoriphagus aquimarinus ACAM450.</title>
        <authorList>
            <person name="Bowman J.P."/>
        </authorList>
    </citation>
    <scope>NUCLEOTIDE SEQUENCE [LARGE SCALE GENOMIC DNA]</scope>
    <source>
        <strain evidence="6 7">ACAM 450</strain>
    </source>
</reference>
<feature type="domain" description="HTH crp-type" evidence="5">
    <location>
        <begin position="154"/>
        <end position="227"/>
    </location>
</feature>
<evidence type="ECO:0000259" key="4">
    <source>
        <dbReference type="PROSITE" id="PS50042"/>
    </source>
</evidence>
<dbReference type="PROSITE" id="PS51063">
    <property type="entry name" value="HTH_CRP_2"/>
    <property type="match status" value="1"/>
</dbReference>
<dbReference type="SUPFAM" id="SSF46785">
    <property type="entry name" value="Winged helix' DNA-binding domain"/>
    <property type="match status" value="1"/>
</dbReference>
<keyword evidence="2" id="KW-0238">DNA-binding</keyword>
<gene>
    <name evidence="6" type="ORF">ESV85_13035</name>
</gene>
<dbReference type="AlphaFoldDB" id="A0A5C7AQI9"/>
<dbReference type="GO" id="GO:0003677">
    <property type="term" value="F:DNA binding"/>
    <property type="evidence" value="ECO:0007669"/>
    <property type="project" value="UniProtKB-KW"/>
</dbReference>
<evidence type="ECO:0000259" key="5">
    <source>
        <dbReference type="PROSITE" id="PS51063"/>
    </source>
</evidence>
<dbReference type="CDD" id="cd00092">
    <property type="entry name" value="HTH_CRP"/>
    <property type="match status" value="1"/>
</dbReference>
<dbReference type="InterPro" id="IPR036388">
    <property type="entry name" value="WH-like_DNA-bd_sf"/>
</dbReference>
<dbReference type="InterPro" id="IPR000595">
    <property type="entry name" value="cNMP-bd_dom"/>
</dbReference>
<dbReference type="GO" id="GO:0003700">
    <property type="term" value="F:DNA-binding transcription factor activity"/>
    <property type="evidence" value="ECO:0007669"/>
    <property type="project" value="TreeGrafter"/>
</dbReference>
<dbReference type="InterPro" id="IPR036390">
    <property type="entry name" value="WH_DNA-bd_sf"/>
</dbReference>
<dbReference type="InterPro" id="IPR012318">
    <property type="entry name" value="HTH_CRP"/>
</dbReference>
<keyword evidence="1" id="KW-0805">Transcription regulation</keyword>
<dbReference type="PROSITE" id="PS50042">
    <property type="entry name" value="CNMP_BINDING_3"/>
    <property type="match status" value="1"/>
</dbReference>
<dbReference type="Pfam" id="PF00027">
    <property type="entry name" value="cNMP_binding"/>
    <property type="match status" value="1"/>
</dbReference>
<dbReference type="OrthoDB" id="9127033at2"/>
<evidence type="ECO:0000256" key="1">
    <source>
        <dbReference type="ARBA" id="ARBA00023015"/>
    </source>
</evidence>
<protein>
    <submittedName>
        <fullName evidence="6">Crp/Fnr family transcriptional regulator</fullName>
    </submittedName>
</protein>
<evidence type="ECO:0000313" key="7">
    <source>
        <dbReference type="Proteomes" id="UP000321935"/>
    </source>
</evidence>
<dbReference type="SMART" id="SM00100">
    <property type="entry name" value="cNMP"/>
    <property type="match status" value="1"/>
</dbReference>
<dbReference type="SUPFAM" id="SSF51206">
    <property type="entry name" value="cAMP-binding domain-like"/>
    <property type="match status" value="1"/>
</dbReference>
<dbReference type="InterPro" id="IPR018490">
    <property type="entry name" value="cNMP-bd_dom_sf"/>
</dbReference>
<dbReference type="InterPro" id="IPR050397">
    <property type="entry name" value="Env_Response_Regulators"/>
</dbReference>
<dbReference type="Proteomes" id="UP000321935">
    <property type="component" value="Unassembled WGS sequence"/>
</dbReference>
<dbReference type="CDD" id="cd00038">
    <property type="entry name" value="CAP_ED"/>
    <property type="match status" value="1"/>
</dbReference>
<keyword evidence="3" id="KW-0804">Transcription</keyword>
<comment type="caution">
    <text evidence="6">The sequence shown here is derived from an EMBL/GenBank/DDBJ whole genome shotgun (WGS) entry which is preliminary data.</text>
</comment>
<dbReference type="Gene3D" id="1.10.10.10">
    <property type="entry name" value="Winged helix-like DNA-binding domain superfamily/Winged helix DNA-binding domain"/>
    <property type="match status" value="1"/>
</dbReference>
<dbReference type="PRINTS" id="PR00034">
    <property type="entry name" value="HTHCRP"/>
</dbReference>
<proteinExistence type="predicted"/>
<dbReference type="GO" id="GO:0005829">
    <property type="term" value="C:cytosol"/>
    <property type="evidence" value="ECO:0007669"/>
    <property type="project" value="TreeGrafter"/>
</dbReference>
<accession>A0A5C7AQI9</accession>
<name>A0A5C7AQI9_9BACT</name>
<sequence length="237" mass="26312">MSKTSSIHPCDLCSSRKLSMFSDLTEEQACNISDNKNMISHRKGQMLYYEGAKPLGVFCVNSGVSKIFKTASNGKEQIIHLAQKGDLLGYSALLGEENYTNAAMVIEDAKICFIPKEIFLKALISNGPFFKRLTKALSHEIGIMEEKLVDASQKSIRERLAYLLLQLANSYGLDGGDHQQIDLVLSREEIASLIGTATESVIRLLSEFKKDKLIELKGKKIVILDKDGLVKLSDFYA</sequence>
<organism evidence="6 7">
    <name type="scientific">Algoriphagus aquimarinus</name>
    <dbReference type="NCBI Taxonomy" id="237018"/>
    <lineage>
        <taxon>Bacteria</taxon>
        <taxon>Pseudomonadati</taxon>
        <taxon>Bacteroidota</taxon>
        <taxon>Cytophagia</taxon>
        <taxon>Cytophagales</taxon>
        <taxon>Cyclobacteriaceae</taxon>
        <taxon>Algoriphagus</taxon>
    </lineage>
</organism>
<evidence type="ECO:0000313" key="6">
    <source>
        <dbReference type="EMBL" id="TXE10254.1"/>
    </source>
</evidence>
<evidence type="ECO:0000256" key="2">
    <source>
        <dbReference type="ARBA" id="ARBA00023125"/>
    </source>
</evidence>
<dbReference type="PANTHER" id="PTHR24567">
    <property type="entry name" value="CRP FAMILY TRANSCRIPTIONAL REGULATORY PROTEIN"/>
    <property type="match status" value="1"/>
</dbReference>
<dbReference type="PANTHER" id="PTHR24567:SF74">
    <property type="entry name" value="HTH-TYPE TRANSCRIPTIONAL REGULATOR ARCR"/>
    <property type="match status" value="1"/>
</dbReference>